<accession>A0A372LMR2</accession>
<reference evidence="8 9" key="1">
    <citation type="submission" date="2018-08" db="EMBL/GenBank/DDBJ databases">
        <title>Bacillus chawlae sp. nov., Bacillus glennii sp. nov., and Bacillus saganii sp. nov. Isolated from the Vehicle Assembly Building at Kennedy Space Center where the Viking Spacecraft were Assembled.</title>
        <authorList>
            <person name="Seuylemezian A."/>
            <person name="Vaishampayan P."/>
        </authorList>
    </citation>
    <scope>NUCLEOTIDE SEQUENCE [LARGE SCALE GENOMIC DNA]</scope>
    <source>
        <strain evidence="8 9">V47-23a</strain>
    </source>
</reference>
<dbReference type="PANTHER" id="PTHR32125">
    <property type="entry name" value="2-C-METHYL-D-ERYTHRITOL 4-PHOSPHATE CYTIDYLYLTRANSFERASE, CHLOROPLASTIC"/>
    <property type="match status" value="1"/>
</dbReference>
<evidence type="ECO:0000256" key="5">
    <source>
        <dbReference type="ARBA" id="ARBA00022695"/>
    </source>
</evidence>
<dbReference type="InterPro" id="IPR034683">
    <property type="entry name" value="IspD/TarI"/>
</dbReference>
<keyword evidence="9" id="KW-1185">Reference proteome</keyword>
<dbReference type="NCBIfam" id="TIGR00453">
    <property type="entry name" value="ispD"/>
    <property type="match status" value="1"/>
</dbReference>
<dbReference type="CDD" id="cd02516">
    <property type="entry name" value="CDP-ME_synthetase"/>
    <property type="match status" value="1"/>
</dbReference>
<evidence type="ECO:0000313" key="9">
    <source>
        <dbReference type="Proteomes" id="UP000264541"/>
    </source>
</evidence>
<dbReference type="Proteomes" id="UP000264541">
    <property type="component" value="Unassembled WGS sequence"/>
</dbReference>
<dbReference type="SUPFAM" id="SSF53448">
    <property type="entry name" value="Nucleotide-diphospho-sugar transferases"/>
    <property type="match status" value="1"/>
</dbReference>
<dbReference type="InterPro" id="IPR018294">
    <property type="entry name" value="ISPD_synthase_CS"/>
</dbReference>
<keyword evidence="6 7" id="KW-0414">Isoprene biosynthesis</keyword>
<comment type="pathway">
    <text evidence="2 7">Isoprenoid biosynthesis; isopentenyl diphosphate biosynthesis via DXP pathway; isopentenyl diphosphate from 1-deoxy-D-xylulose 5-phosphate: step 2/6.</text>
</comment>
<dbReference type="PROSITE" id="PS01295">
    <property type="entry name" value="ISPD"/>
    <property type="match status" value="1"/>
</dbReference>
<evidence type="ECO:0000256" key="1">
    <source>
        <dbReference type="ARBA" id="ARBA00001282"/>
    </source>
</evidence>
<dbReference type="GO" id="GO:0050518">
    <property type="term" value="F:2-C-methyl-D-erythritol 4-phosphate cytidylyltransferase activity"/>
    <property type="evidence" value="ECO:0007669"/>
    <property type="project" value="UniProtKB-UniRule"/>
</dbReference>
<evidence type="ECO:0000256" key="6">
    <source>
        <dbReference type="ARBA" id="ARBA00023229"/>
    </source>
</evidence>
<dbReference type="OrthoDB" id="9806837at2"/>
<dbReference type="RefSeq" id="WP_117326960.1">
    <property type="nucleotide sequence ID" value="NZ_QVTE01000032.1"/>
</dbReference>
<dbReference type="AlphaFoldDB" id="A0A372LMR2"/>
<evidence type="ECO:0000256" key="3">
    <source>
        <dbReference type="ARBA" id="ARBA00009789"/>
    </source>
</evidence>
<comment type="catalytic activity">
    <reaction evidence="1 7">
        <text>2-C-methyl-D-erythritol 4-phosphate + CTP + H(+) = 4-CDP-2-C-methyl-D-erythritol + diphosphate</text>
        <dbReference type="Rhea" id="RHEA:13429"/>
        <dbReference type="ChEBI" id="CHEBI:15378"/>
        <dbReference type="ChEBI" id="CHEBI:33019"/>
        <dbReference type="ChEBI" id="CHEBI:37563"/>
        <dbReference type="ChEBI" id="CHEBI:57823"/>
        <dbReference type="ChEBI" id="CHEBI:58262"/>
        <dbReference type="EC" id="2.7.7.60"/>
    </reaction>
</comment>
<proteinExistence type="inferred from homology"/>
<feature type="site" description="Transition state stabilizer" evidence="7">
    <location>
        <position position="22"/>
    </location>
</feature>
<dbReference type="Pfam" id="PF01128">
    <property type="entry name" value="IspD"/>
    <property type="match status" value="1"/>
</dbReference>
<dbReference type="InterPro" id="IPR050088">
    <property type="entry name" value="IspD/TarI_cytidylyltransf_bact"/>
</dbReference>
<comment type="similarity">
    <text evidence="3 7">Belongs to the IspD/TarI cytidylyltransferase family. IspD subfamily.</text>
</comment>
<dbReference type="InterPro" id="IPR001228">
    <property type="entry name" value="IspD"/>
</dbReference>
<dbReference type="EC" id="2.7.7.60" evidence="7"/>
<comment type="caution">
    <text evidence="8">The sequence shown here is derived from an EMBL/GenBank/DDBJ whole genome shotgun (WGS) entry which is preliminary data.</text>
</comment>
<feature type="site" description="Positions MEP for the nucleophilic attack" evidence="7">
    <location>
        <position position="152"/>
    </location>
</feature>
<dbReference type="UniPathway" id="UPA00056">
    <property type="reaction ID" value="UER00093"/>
</dbReference>
<comment type="function">
    <text evidence="7">Catalyzes the formation of 4-diphosphocytidyl-2-C-methyl-D-erythritol from CTP and 2-C-methyl-D-erythritol 4-phosphate (MEP).</text>
</comment>
<dbReference type="InterPro" id="IPR029044">
    <property type="entry name" value="Nucleotide-diphossugar_trans"/>
</dbReference>
<sequence length="233" mass="26128">MLYEVIIPAAGQGKRMKAGRNKLFIEISNVPIIVYTLRIFEADPNCRGIILTINPEEKPIFQSIIDTYQLGKEIKLVPGGQERQQSVRNGLHNVSGTELVLVHDGARPFIERALIADLTEAAYEHGSAIPAVPVKDTIKKATNNTVEETVERSSLWAVQTPQAFRFSILKRAHEEAEKEGYLGTDDASLVEIIGEKVVIVEGDYDNIKITTQEDLYFAEAILLKNKRQQREKE</sequence>
<evidence type="ECO:0000256" key="4">
    <source>
        <dbReference type="ARBA" id="ARBA00022679"/>
    </source>
</evidence>
<keyword evidence="5 7" id="KW-0548">Nucleotidyltransferase</keyword>
<dbReference type="FunFam" id="3.90.550.10:FF:000003">
    <property type="entry name" value="2-C-methyl-D-erythritol 4-phosphate cytidylyltransferase"/>
    <property type="match status" value="1"/>
</dbReference>
<feature type="site" description="Positions MEP for the nucleophilic attack" evidence="7">
    <location>
        <position position="208"/>
    </location>
</feature>
<dbReference type="GO" id="GO:0019288">
    <property type="term" value="P:isopentenyl diphosphate biosynthetic process, methylerythritol 4-phosphate pathway"/>
    <property type="evidence" value="ECO:0007669"/>
    <property type="project" value="UniProtKB-UniRule"/>
</dbReference>
<gene>
    <name evidence="7" type="primary">ispD</name>
    <name evidence="8" type="ORF">D0469_11885</name>
</gene>
<keyword evidence="4 7" id="KW-0808">Transferase</keyword>
<evidence type="ECO:0000313" key="8">
    <source>
        <dbReference type="EMBL" id="RFU68655.1"/>
    </source>
</evidence>
<evidence type="ECO:0000256" key="2">
    <source>
        <dbReference type="ARBA" id="ARBA00004787"/>
    </source>
</evidence>
<evidence type="ECO:0000256" key="7">
    <source>
        <dbReference type="HAMAP-Rule" id="MF_00108"/>
    </source>
</evidence>
<dbReference type="PANTHER" id="PTHR32125:SF4">
    <property type="entry name" value="2-C-METHYL-D-ERYTHRITOL 4-PHOSPHATE CYTIDYLYLTRANSFERASE, CHLOROPLASTIC"/>
    <property type="match status" value="1"/>
</dbReference>
<feature type="site" description="Transition state stabilizer" evidence="7">
    <location>
        <position position="15"/>
    </location>
</feature>
<protein>
    <recommendedName>
        <fullName evidence="7">2-C-methyl-D-erythritol 4-phosphate cytidylyltransferase</fullName>
        <ecNumber evidence="7">2.7.7.60</ecNumber>
    </recommendedName>
    <alternativeName>
        <fullName evidence="7">4-diphosphocytidyl-2C-methyl-D-erythritol synthase</fullName>
    </alternativeName>
    <alternativeName>
        <fullName evidence="7">MEP cytidylyltransferase</fullName>
        <shortName evidence="7">MCT</shortName>
    </alternativeName>
</protein>
<dbReference type="Gene3D" id="3.90.550.10">
    <property type="entry name" value="Spore Coat Polysaccharide Biosynthesis Protein SpsA, Chain A"/>
    <property type="match status" value="1"/>
</dbReference>
<name>A0A372LMR2_9BACI</name>
<organism evidence="8 9">
    <name type="scientific">Peribacillus saganii</name>
    <dbReference type="NCBI Taxonomy" id="2303992"/>
    <lineage>
        <taxon>Bacteria</taxon>
        <taxon>Bacillati</taxon>
        <taxon>Bacillota</taxon>
        <taxon>Bacilli</taxon>
        <taxon>Bacillales</taxon>
        <taxon>Bacillaceae</taxon>
        <taxon>Peribacillus</taxon>
    </lineage>
</organism>
<dbReference type="EMBL" id="QVTE01000032">
    <property type="protein sequence ID" value="RFU68655.1"/>
    <property type="molecule type" value="Genomic_DNA"/>
</dbReference>
<dbReference type="HAMAP" id="MF_00108">
    <property type="entry name" value="IspD"/>
    <property type="match status" value="1"/>
</dbReference>